<organism evidence="1 2">
    <name type="scientific">Paenibacillus mesotrionivorans</name>
    <dbReference type="NCBI Taxonomy" id="3160968"/>
    <lineage>
        <taxon>Bacteria</taxon>
        <taxon>Bacillati</taxon>
        <taxon>Bacillota</taxon>
        <taxon>Bacilli</taxon>
        <taxon>Bacillales</taxon>
        <taxon>Paenibacillaceae</taxon>
        <taxon>Paenibacillus</taxon>
    </lineage>
</organism>
<comment type="caution">
    <text evidence="1">The sequence shown here is derived from an EMBL/GenBank/DDBJ whole genome shotgun (WGS) entry which is preliminary data.</text>
</comment>
<accession>A0ACC7P7F5</accession>
<sequence length="236" mass="24854">MVPHLVSLLALALAVSLDGFGVGAMYGLRKIKIPVISVLIIAVMSGLVFFGAMQIGVAATAYIPEGVAKTAGAVILIGLGFWAVIQMRRNGEDEGAEDTRDSAGADQTGSGERQEQPDNNRQEARVLSIELRRLGLVIQILRTPSAADLDRSGVISAMEAAWLGLALSLDAFGAGIGAAFIGYTPLLTSAVIAVASGSFILGGLRFGFMYSNVQWIRKLSVLPGCILMLMGLFRLM</sequence>
<keyword evidence="2" id="KW-1185">Reference proteome</keyword>
<protein>
    <submittedName>
        <fullName evidence="1">MntP/YtaF family protein</fullName>
    </submittedName>
</protein>
<proteinExistence type="predicted"/>
<dbReference type="Proteomes" id="UP001631969">
    <property type="component" value="Unassembled WGS sequence"/>
</dbReference>
<evidence type="ECO:0000313" key="1">
    <source>
        <dbReference type="EMBL" id="MFM9332230.1"/>
    </source>
</evidence>
<dbReference type="EMBL" id="JBJURJ010000027">
    <property type="protein sequence ID" value="MFM9332230.1"/>
    <property type="molecule type" value="Genomic_DNA"/>
</dbReference>
<reference evidence="1" key="1">
    <citation type="submission" date="2024-12" db="EMBL/GenBank/DDBJ databases">
        <authorList>
            <person name="Wu N."/>
        </authorList>
    </citation>
    <scope>NUCLEOTIDE SEQUENCE</scope>
    <source>
        <strain evidence="1">P15</strain>
    </source>
</reference>
<gene>
    <name evidence="1" type="ORF">ACI1P1_28445</name>
</gene>
<name>A0ACC7P7F5_9BACL</name>
<evidence type="ECO:0000313" key="2">
    <source>
        <dbReference type="Proteomes" id="UP001631969"/>
    </source>
</evidence>